<sequence>MVECISKGRRCGFYADVAKGNVQYERDVSDNVFELKPPMKKRKLEETPKESGGDLPQHRQANALYMRIC</sequence>
<feature type="compositionally biased region" description="Basic and acidic residues" evidence="1">
    <location>
        <begin position="43"/>
        <end position="52"/>
    </location>
</feature>
<reference evidence="2" key="1">
    <citation type="submission" date="2021-01" db="EMBL/GenBank/DDBJ databases">
        <title>Phytophthora aleatoria, a newly-described species from Pinus radiata is distinct from Phytophthora cactorum isolates based on comparative genomics.</title>
        <authorList>
            <person name="Mcdougal R."/>
            <person name="Panda P."/>
            <person name="Williams N."/>
            <person name="Studholme D.J."/>
        </authorList>
    </citation>
    <scope>NUCLEOTIDE SEQUENCE</scope>
    <source>
        <strain evidence="2">NZFS 3830</strain>
    </source>
</reference>
<evidence type="ECO:0000313" key="2">
    <source>
        <dbReference type="EMBL" id="KAG6947696.1"/>
    </source>
</evidence>
<feature type="region of interest" description="Disordered" evidence="1">
    <location>
        <begin position="40"/>
        <end position="64"/>
    </location>
</feature>
<dbReference type="AlphaFoldDB" id="A0A8T1TUK3"/>
<dbReference type="Proteomes" id="UP000688947">
    <property type="component" value="Unassembled WGS sequence"/>
</dbReference>
<dbReference type="OrthoDB" id="10547059at2759"/>
<evidence type="ECO:0000256" key="1">
    <source>
        <dbReference type="SAM" id="MobiDB-lite"/>
    </source>
</evidence>
<evidence type="ECO:0000313" key="3">
    <source>
        <dbReference type="Proteomes" id="UP000688947"/>
    </source>
</evidence>
<comment type="caution">
    <text evidence="2">The sequence shown here is derived from an EMBL/GenBank/DDBJ whole genome shotgun (WGS) entry which is preliminary data.</text>
</comment>
<organism evidence="2 3">
    <name type="scientific">Phytophthora cactorum</name>
    <dbReference type="NCBI Taxonomy" id="29920"/>
    <lineage>
        <taxon>Eukaryota</taxon>
        <taxon>Sar</taxon>
        <taxon>Stramenopiles</taxon>
        <taxon>Oomycota</taxon>
        <taxon>Peronosporomycetes</taxon>
        <taxon>Peronosporales</taxon>
        <taxon>Peronosporaceae</taxon>
        <taxon>Phytophthora</taxon>
    </lineage>
</organism>
<accession>A0A8T1TUK3</accession>
<name>A0A8T1TUK3_9STRA</name>
<protein>
    <submittedName>
        <fullName evidence="2">Uncharacterized protein</fullName>
    </submittedName>
</protein>
<dbReference type="EMBL" id="JAENGZ010001504">
    <property type="protein sequence ID" value="KAG6947696.1"/>
    <property type="molecule type" value="Genomic_DNA"/>
</dbReference>
<proteinExistence type="predicted"/>
<gene>
    <name evidence="2" type="ORF">JG687_00015942</name>
</gene>